<gene>
    <name evidence="2" type="ORF">Pla108_26880</name>
</gene>
<dbReference type="SUPFAM" id="SSF46955">
    <property type="entry name" value="Putative DNA-binding domain"/>
    <property type="match status" value="1"/>
</dbReference>
<dbReference type="EMBL" id="SJPR01000003">
    <property type="protein sequence ID" value="TWT96912.1"/>
    <property type="molecule type" value="Genomic_DNA"/>
</dbReference>
<dbReference type="Gene3D" id="1.10.1660.10">
    <property type="match status" value="1"/>
</dbReference>
<organism evidence="2 3">
    <name type="scientific">Botrimarina colliarenosi</name>
    <dbReference type="NCBI Taxonomy" id="2528001"/>
    <lineage>
        <taxon>Bacteria</taxon>
        <taxon>Pseudomonadati</taxon>
        <taxon>Planctomycetota</taxon>
        <taxon>Planctomycetia</taxon>
        <taxon>Pirellulales</taxon>
        <taxon>Lacipirellulaceae</taxon>
        <taxon>Botrimarina</taxon>
    </lineage>
</organism>
<dbReference type="AlphaFoldDB" id="A0A5C6AA63"/>
<evidence type="ECO:0000259" key="1">
    <source>
        <dbReference type="Pfam" id="PF12728"/>
    </source>
</evidence>
<dbReference type="RefSeq" id="WP_146445413.1">
    <property type="nucleotide sequence ID" value="NZ_SJPR01000003.1"/>
</dbReference>
<comment type="caution">
    <text evidence="2">The sequence shown here is derived from an EMBL/GenBank/DDBJ whole genome shotgun (WGS) entry which is preliminary data.</text>
</comment>
<dbReference type="Proteomes" id="UP000317421">
    <property type="component" value="Unassembled WGS sequence"/>
</dbReference>
<evidence type="ECO:0000313" key="3">
    <source>
        <dbReference type="Proteomes" id="UP000317421"/>
    </source>
</evidence>
<dbReference type="Pfam" id="PF12728">
    <property type="entry name" value="HTH_17"/>
    <property type="match status" value="1"/>
</dbReference>
<dbReference type="InterPro" id="IPR009061">
    <property type="entry name" value="DNA-bd_dom_put_sf"/>
</dbReference>
<reference evidence="2 3" key="1">
    <citation type="submission" date="2019-02" db="EMBL/GenBank/DDBJ databases">
        <title>Deep-cultivation of Planctomycetes and their phenomic and genomic characterization uncovers novel biology.</title>
        <authorList>
            <person name="Wiegand S."/>
            <person name="Jogler M."/>
            <person name="Boedeker C."/>
            <person name="Pinto D."/>
            <person name="Vollmers J."/>
            <person name="Rivas-Marin E."/>
            <person name="Kohn T."/>
            <person name="Peeters S.H."/>
            <person name="Heuer A."/>
            <person name="Rast P."/>
            <person name="Oberbeckmann S."/>
            <person name="Bunk B."/>
            <person name="Jeske O."/>
            <person name="Meyerdierks A."/>
            <person name="Storesund J.E."/>
            <person name="Kallscheuer N."/>
            <person name="Luecker S."/>
            <person name="Lage O.M."/>
            <person name="Pohl T."/>
            <person name="Merkel B.J."/>
            <person name="Hornburger P."/>
            <person name="Mueller R.-W."/>
            <person name="Bruemmer F."/>
            <person name="Labrenz M."/>
            <person name="Spormann A.M."/>
            <person name="Op Den Camp H."/>
            <person name="Overmann J."/>
            <person name="Amann R."/>
            <person name="Jetten M.S.M."/>
            <person name="Mascher T."/>
            <person name="Medema M.H."/>
            <person name="Devos D.P."/>
            <person name="Kaster A.-K."/>
            <person name="Ovreas L."/>
            <person name="Rohde M."/>
            <person name="Galperin M.Y."/>
            <person name="Jogler C."/>
        </authorList>
    </citation>
    <scope>NUCLEOTIDE SEQUENCE [LARGE SCALE GENOMIC DNA]</scope>
    <source>
        <strain evidence="2 3">Pla108</strain>
    </source>
</reference>
<dbReference type="InterPro" id="IPR041657">
    <property type="entry name" value="HTH_17"/>
</dbReference>
<sequence>MERIDEYLKLAEAAKTLGVAENTLRSWADSGKVAVTRNPANGYRLFRREDLEQFLDSVRNEREMRKPR</sequence>
<protein>
    <submittedName>
        <fullName evidence="2">Helix-turn-helix domain protein</fullName>
    </submittedName>
</protein>
<accession>A0A5C6AA63</accession>
<dbReference type="OrthoDB" id="290198at2"/>
<keyword evidence="3" id="KW-1185">Reference proteome</keyword>
<evidence type="ECO:0000313" key="2">
    <source>
        <dbReference type="EMBL" id="TWT96912.1"/>
    </source>
</evidence>
<feature type="domain" description="Helix-turn-helix" evidence="1">
    <location>
        <begin position="7"/>
        <end position="57"/>
    </location>
</feature>
<proteinExistence type="predicted"/>
<name>A0A5C6AA63_9BACT</name>